<dbReference type="InterPro" id="IPR001226">
    <property type="entry name" value="Flavodoxin_CS"/>
</dbReference>
<dbReference type="Pfam" id="PF00258">
    <property type="entry name" value="Flavodoxin_1"/>
    <property type="match status" value="1"/>
</dbReference>
<evidence type="ECO:0000256" key="4">
    <source>
        <dbReference type="ARBA" id="ARBA00022643"/>
    </source>
</evidence>
<accession>A0A024TA74</accession>
<dbReference type="GO" id="GO:0005829">
    <property type="term" value="C:cytosol"/>
    <property type="evidence" value="ECO:0007669"/>
    <property type="project" value="TreeGrafter"/>
</dbReference>
<dbReference type="SUPFAM" id="SSF52218">
    <property type="entry name" value="Flavoproteins"/>
    <property type="match status" value="1"/>
</dbReference>
<evidence type="ECO:0000313" key="10">
    <source>
        <dbReference type="EMBL" id="ETV90521.1"/>
    </source>
</evidence>
<dbReference type="EC" id="1.6.2.4" evidence="8"/>
<dbReference type="InterPro" id="IPR008254">
    <property type="entry name" value="Flavodoxin/NO_synth"/>
</dbReference>
<dbReference type="Gene3D" id="2.40.30.10">
    <property type="entry name" value="Translation factors"/>
    <property type="match status" value="1"/>
</dbReference>
<evidence type="ECO:0000256" key="8">
    <source>
        <dbReference type="ARBA" id="ARBA00023797"/>
    </source>
</evidence>
<dbReference type="Gene3D" id="3.40.50.360">
    <property type="match status" value="1"/>
</dbReference>
<protein>
    <recommendedName>
        <fullName evidence="8">NADPH--hemoprotein reductase</fullName>
        <ecNumber evidence="8">1.6.2.4</ecNumber>
    </recommendedName>
</protein>
<keyword evidence="4" id="KW-0288">FMN</keyword>
<dbReference type="GO" id="GO:0010181">
    <property type="term" value="F:FMN binding"/>
    <property type="evidence" value="ECO:0007669"/>
    <property type="project" value="InterPro"/>
</dbReference>
<sequence length="600" mass="65359">MLRFVDMLQRVCGRCFGWNSVEPSLPPPHPDVYVFFGSQTGTTEGYARRLVATARHRNVHADAMSLSQFDVANLTQYTMVIFMVASYGTGGPTDDASAFYSWLKTSLKPDLSTMHYTVFGCGNSDYTDSYNGMAKFVDAKIGAFGATRFYDLTLGDAAGEIDHLDNDYAAWESTILDVLAIPAATLAEAHVDGATYAAVSTPRPLPRSGSTLHAALYLPPAMQVLSVQALSSTAVQVDFATDVPYKATETLALYPQNAIEIVQAVASRCGFNLTQWVHSPSELTHQEHNPANIPLPCKVIDALTHYVDLCAVSRTILTALAPHATSPSDAERLRHLGSIDDAYADVVRKPRLSLVGVLHVFPSVQLSLAALLAIASPMKPRRYTIASSPAASPHVIQCCISVPENPLAHIHHHNGTMGACVVSLLKAHLARASPPSASDCVWFRGSHQASTFFFPDSHEAPVILVAAGSGIAPMRAIWQDRNEAAKRGEPVGKTMLLFGCRDGESWLYRDELEALAPLHVECLVAYSREPGQEKKEYVQDVLEANLDAVVTLLDTANAFVYVCGKITMAQQIQALLRRDRLASWWDAIVSSRRYNQEVFG</sequence>
<dbReference type="OrthoDB" id="1856718at2759"/>
<dbReference type="AlphaFoldDB" id="A0A024TA74"/>
<keyword evidence="6" id="KW-0521">NADP</keyword>
<dbReference type="PROSITE" id="PS00201">
    <property type="entry name" value="FLAVODOXIN"/>
    <property type="match status" value="1"/>
</dbReference>
<dbReference type="GeneID" id="20091761"/>
<evidence type="ECO:0000259" key="9">
    <source>
        <dbReference type="PROSITE" id="PS50902"/>
    </source>
</evidence>
<keyword evidence="5" id="KW-0274">FAD</keyword>
<evidence type="ECO:0000256" key="7">
    <source>
        <dbReference type="ARBA" id="ARBA00023002"/>
    </source>
</evidence>
<dbReference type="eggNOG" id="KOG1158">
    <property type="taxonomic scope" value="Eukaryota"/>
</dbReference>
<dbReference type="Pfam" id="PF00667">
    <property type="entry name" value="FAD_binding_1"/>
    <property type="match status" value="1"/>
</dbReference>
<name>A0A024TA74_9STRA</name>
<dbReference type="InterPro" id="IPR001094">
    <property type="entry name" value="Flavdoxin-like"/>
</dbReference>
<dbReference type="SUPFAM" id="SSF52343">
    <property type="entry name" value="Ferredoxin reductase-like, C-terminal NADP-linked domain"/>
    <property type="match status" value="1"/>
</dbReference>
<evidence type="ECO:0000256" key="6">
    <source>
        <dbReference type="ARBA" id="ARBA00022857"/>
    </source>
</evidence>
<dbReference type="InterPro" id="IPR039261">
    <property type="entry name" value="FNR_nucleotide-bd"/>
</dbReference>
<dbReference type="InterPro" id="IPR001709">
    <property type="entry name" value="Flavoprot_Pyr_Nucl_cyt_Rdtase"/>
</dbReference>
<dbReference type="PRINTS" id="PR00369">
    <property type="entry name" value="FLAVODOXIN"/>
</dbReference>
<dbReference type="InterPro" id="IPR003097">
    <property type="entry name" value="CysJ-like_FAD-binding"/>
</dbReference>
<comment type="cofactor">
    <cofactor evidence="2">
        <name>FAD</name>
        <dbReference type="ChEBI" id="CHEBI:57692"/>
    </cofactor>
</comment>
<dbReference type="RefSeq" id="XP_008880837.1">
    <property type="nucleotide sequence ID" value="XM_008882615.1"/>
</dbReference>
<dbReference type="InterPro" id="IPR001433">
    <property type="entry name" value="OxRdtase_FAD/NAD-bd"/>
</dbReference>
<dbReference type="PRINTS" id="PR00371">
    <property type="entry name" value="FPNCR"/>
</dbReference>
<dbReference type="PANTHER" id="PTHR19384:SF17">
    <property type="entry name" value="NADPH--CYTOCHROME P450 REDUCTASE"/>
    <property type="match status" value="1"/>
</dbReference>
<dbReference type="Gene3D" id="3.40.50.80">
    <property type="entry name" value="Nucleotide-binding domain of ferredoxin-NADP reductase (FNR) module"/>
    <property type="match status" value="1"/>
</dbReference>
<dbReference type="SUPFAM" id="SSF63380">
    <property type="entry name" value="Riboflavin synthase domain-like"/>
    <property type="match status" value="1"/>
</dbReference>
<dbReference type="Gene3D" id="1.20.990.10">
    <property type="entry name" value="NADPH-cytochrome p450 Reductase, Chain A, domain 3"/>
    <property type="match status" value="1"/>
</dbReference>
<organism evidence="10">
    <name type="scientific">Aphanomyces invadans</name>
    <dbReference type="NCBI Taxonomy" id="157072"/>
    <lineage>
        <taxon>Eukaryota</taxon>
        <taxon>Sar</taxon>
        <taxon>Stramenopiles</taxon>
        <taxon>Oomycota</taxon>
        <taxon>Saprolegniomycetes</taxon>
        <taxon>Saprolegniales</taxon>
        <taxon>Verrucalvaceae</taxon>
        <taxon>Aphanomyces</taxon>
    </lineage>
</organism>
<evidence type="ECO:0000256" key="5">
    <source>
        <dbReference type="ARBA" id="ARBA00022827"/>
    </source>
</evidence>
<keyword evidence="3" id="KW-0285">Flavoprotein</keyword>
<gene>
    <name evidence="10" type="ORF">H310_14711</name>
</gene>
<dbReference type="VEuPathDB" id="FungiDB:H310_14711"/>
<dbReference type="InterPro" id="IPR029039">
    <property type="entry name" value="Flavoprotein-like_sf"/>
</dbReference>
<proteinExistence type="predicted"/>
<dbReference type="GO" id="GO:0009055">
    <property type="term" value="F:electron transfer activity"/>
    <property type="evidence" value="ECO:0007669"/>
    <property type="project" value="InterPro"/>
</dbReference>
<reference evidence="10" key="1">
    <citation type="submission" date="2013-12" db="EMBL/GenBank/DDBJ databases">
        <title>The Genome Sequence of Aphanomyces invadans NJM9701.</title>
        <authorList>
            <consortium name="The Broad Institute Genomics Platform"/>
            <person name="Russ C."/>
            <person name="Tyler B."/>
            <person name="van West P."/>
            <person name="Dieguez-Uribeondo J."/>
            <person name="Young S.K."/>
            <person name="Zeng Q."/>
            <person name="Gargeya S."/>
            <person name="Fitzgerald M."/>
            <person name="Abouelleil A."/>
            <person name="Alvarado L."/>
            <person name="Chapman S.B."/>
            <person name="Gainer-Dewar J."/>
            <person name="Goldberg J."/>
            <person name="Griggs A."/>
            <person name="Gujja S."/>
            <person name="Hansen M."/>
            <person name="Howarth C."/>
            <person name="Imamovic A."/>
            <person name="Ireland A."/>
            <person name="Larimer J."/>
            <person name="McCowan C."/>
            <person name="Murphy C."/>
            <person name="Pearson M."/>
            <person name="Poon T.W."/>
            <person name="Priest M."/>
            <person name="Roberts A."/>
            <person name="Saif S."/>
            <person name="Shea T."/>
            <person name="Sykes S."/>
            <person name="Wortman J."/>
            <person name="Nusbaum C."/>
            <person name="Birren B."/>
        </authorList>
    </citation>
    <scope>NUCLEOTIDE SEQUENCE [LARGE SCALE GENOMIC DNA]</scope>
    <source>
        <strain evidence="10">NJM9701</strain>
    </source>
</reference>
<evidence type="ECO:0000256" key="1">
    <source>
        <dbReference type="ARBA" id="ARBA00001917"/>
    </source>
</evidence>
<comment type="cofactor">
    <cofactor evidence="1">
        <name>FMN</name>
        <dbReference type="ChEBI" id="CHEBI:58210"/>
    </cofactor>
</comment>
<dbReference type="PANTHER" id="PTHR19384">
    <property type="entry name" value="NITRIC OXIDE SYNTHASE-RELATED"/>
    <property type="match status" value="1"/>
</dbReference>
<feature type="domain" description="Flavodoxin-like" evidence="9">
    <location>
        <begin position="32"/>
        <end position="176"/>
    </location>
</feature>
<dbReference type="GO" id="GO:0050660">
    <property type="term" value="F:flavin adenine dinucleotide binding"/>
    <property type="evidence" value="ECO:0007669"/>
    <property type="project" value="TreeGrafter"/>
</dbReference>
<dbReference type="InterPro" id="IPR017938">
    <property type="entry name" value="Riboflavin_synthase-like_b-brl"/>
</dbReference>
<dbReference type="STRING" id="157072.A0A024TA74"/>
<dbReference type="EMBL" id="KI914033">
    <property type="protein sequence ID" value="ETV90521.1"/>
    <property type="molecule type" value="Genomic_DNA"/>
</dbReference>
<dbReference type="GO" id="GO:0003958">
    <property type="term" value="F:NADPH-hemoprotein reductase activity"/>
    <property type="evidence" value="ECO:0007669"/>
    <property type="project" value="UniProtKB-EC"/>
</dbReference>
<evidence type="ECO:0000256" key="2">
    <source>
        <dbReference type="ARBA" id="ARBA00001974"/>
    </source>
</evidence>
<dbReference type="InterPro" id="IPR023173">
    <property type="entry name" value="NADPH_Cyt_P450_Rdtase_alpha"/>
</dbReference>
<dbReference type="PROSITE" id="PS50902">
    <property type="entry name" value="FLAVODOXIN_LIKE"/>
    <property type="match status" value="1"/>
</dbReference>
<evidence type="ECO:0000256" key="3">
    <source>
        <dbReference type="ARBA" id="ARBA00022630"/>
    </source>
</evidence>
<keyword evidence="7" id="KW-0560">Oxidoreductase</keyword>
<dbReference type="Pfam" id="PF00175">
    <property type="entry name" value="NAD_binding_1"/>
    <property type="match status" value="1"/>
</dbReference>